<dbReference type="Proteomes" id="UP000250223">
    <property type="component" value="Unassembled WGS sequence"/>
</dbReference>
<gene>
    <name evidence="1" type="ORF">NCTC13028_01104</name>
</gene>
<reference evidence="1 2" key="1">
    <citation type="submission" date="2018-06" db="EMBL/GenBank/DDBJ databases">
        <authorList>
            <consortium name="Pathogen Informatics"/>
            <person name="Doyle S."/>
        </authorList>
    </citation>
    <scope>NUCLEOTIDE SEQUENCE [LARGE SCALE GENOMIC DNA]</scope>
    <source>
        <strain evidence="1 2">NCTC13028</strain>
    </source>
</reference>
<proteinExistence type="predicted"/>
<sequence length="71" mass="8099">MINYRENCNFICGEGVAKVKPCDVCTNIEVNVDALLLPPAQYRINIELVLTVIILLIIIKKSWCSEYCYCD</sequence>
<name>A0A2X2Y6S5_CLOCO</name>
<evidence type="ECO:0000313" key="1">
    <source>
        <dbReference type="EMBL" id="SQB34210.1"/>
    </source>
</evidence>
<dbReference type="EMBL" id="UAWC01000007">
    <property type="protein sequence ID" value="SQB34210.1"/>
    <property type="molecule type" value="Genomic_DNA"/>
</dbReference>
<dbReference type="RefSeq" id="WP_111921406.1">
    <property type="nucleotide sequence ID" value="NZ_JAHLNT010000032.1"/>
</dbReference>
<protein>
    <submittedName>
        <fullName evidence="1">Uncharacterized protein</fullName>
    </submittedName>
</protein>
<evidence type="ECO:0000313" key="2">
    <source>
        <dbReference type="Proteomes" id="UP000250223"/>
    </source>
</evidence>
<dbReference type="AlphaFoldDB" id="A0A2X2Y6S5"/>
<accession>A0A2X2Y6S5</accession>
<organism evidence="1 2">
    <name type="scientific">Clostridium cochlearium</name>
    <dbReference type="NCBI Taxonomy" id="1494"/>
    <lineage>
        <taxon>Bacteria</taxon>
        <taxon>Bacillati</taxon>
        <taxon>Bacillota</taxon>
        <taxon>Clostridia</taxon>
        <taxon>Eubacteriales</taxon>
        <taxon>Clostridiaceae</taxon>
        <taxon>Clostridium</taxon>
    </lineage>
</organism>